<accession>A0AAN8WS37</accession>
<feature type="region of interest" description="Disordered" evidence="2">
    <location>
        <begin position="381"/>
        <end position="411"/>
    </location>
</feature>
<dbReference type="PANTHER" id="PTHR16166">
    <property type="entry name" value="VACUOLAR PROTEIN SORTING-ASSOCIATED PROTEIN VPS13"/>
    <property type="match status" value="1"/>
</dbReference>
<reference evidence="4 5" key="1">
    <citation type="submission" date="2023-11" db="EMBL/GenBank/DDBJ databases">
        <title>Halocaridina rubra genome assembly.</title>
        <authorList>
            <person name="Smith C."/>
        </authorList>
    </citation>
    <scope>NUCLEOTIDE SEQUENCE [LARGE SCALE GENOMIC DNA]</scope>
    <source>
        <strain evidence="4">EP-1</strain>
        <tissue evidence="4">Whole</tissue>
    </source>
</reference>
<name>A0AAN8WS37_HALRR</name>
<dbReference type="GO" id="GO:0006623">
    <property type="term" value="P:protein targeting to vacuole"/>
    <property type="evidence" value="ECO:0007669"/>
    <property type="project" value="TreeGrafter"/>
</dbReference>
<dbReference type="GO" id="GO:0007005">
    <property type="term" value="P:mitochondrion organization"/>
    <property type="evidence" value="ECO:0007669"/>
    <property type="project" value="TreeGrafter"/>
</dbReference>
<dbReference type="EMBL" id="JAXCGZ010017647">
    <property type="protein sequence ID" value="KAK7067843.1"/>
    <property type="molecule type" value="Genomic_DNA"/>
</dbReference>
<comment type="caution">
    <text evidence="4">The sequence shown here is derived from an EMBL/GenBank/DDBJ whole genome shotgun (WGS) entry which is preliminary data.</text>
</comment>
<feature type="compositionally biased region" description="Acidic residues" evidence="2">
    <location>
        <begin position="61"/>
        <end position="70"/>
    </location>
</feature>
<evidence type="ECO:0000256" key="1">
    <source>
        <dbReference type="ARBA" id="ARBA00022448"/>
    </source>
</evidence>
<keyword evidence="1" id="KW-0813">Transport</keyword>
<dbReference type="GO" id="GO:0045053">
    <property type="term" value="P:protein retention in Golgi apparatus"/>
    <property type="evidence" value="ECO:0007669"/>
    <property type="project" value="TreeGrafter"/>
</dbReference>
<feature type="region of interest" description="Disordered" evidence="2">
    <location>
        <begin position="212"/>
        <end position="255"/>
    </location>
</feature>
<protein>
    <submittedName>
        <fullName evidence="4">Vacuolar protein sorting-associated protein 13D</fullName>
    </submittedName>
</protein>
<evidence type="ECO:0000313" key="5">
    <source>
        <dbReference type="Proteomes" id="UP001381693"/>
    </source>
</evidence>
<feature type="non-terminal residue" evidence="4">
    <location>
        <position position="1244"/>
    </location>
</feature>
<feature type="domain" description="Chorein N-terminal" evidence="3">
    <location>
        <begin position="7"/>
        <end position="1098"/>
    </location>
</feature>
<feature type="compositionally biased region" description="Polar residues" evidence="2">
    <location>
        <begin position="975"/>
        <end position="992"/>
    </location>
</feature>
<dbReference type="Proteomes" id="UP001381693">
    <property type="component" value="Unassembled WGS sequence"/>
</dbReference>
<keyword evidence="5" id="KW-1185">Reference proteome</keyword>
<feature type="region of interest" description="Disordered" evidence="2">
    <location>
        <begin position="736"/>
        <end position="777"/>
    </location>
</feature>
<organism evidence="4 5">
    <name type="scientific">Halocaridina rubra</name>
    <name type="common">Hawaiian red shrimp</name>
    <dbReference type="NCBI Taxonomy" id="373956"/>
    <lineage>
        <taxon>Eukaryota</taxon>
        <taxon>Metazoa</taxon>
        <taxon>Ecdysozoa</taxon>
        <taxon>Arthropoda</taxon>
        <taxon>Crustacea</taxon>
        <taxon>Multicrustacea</taxon>
        <taxon>Malacostraca</taxon>
        <taxon>Eumalacostraca</taxon>
        <taxon>Eucarida</taxon>
        <taxon>Decapoda</taxon>
        <taxon>Pleocyemata</taxon>
        <taxon>Caridea</taxon>
        <taxon>Atyoidea</taxon>
        <taxon>Atyidae</taxon>
        <taxon>Halocaridina</taxon>
    </lineage>
</organism>
<dbReference type="AlphaFoldDB" id="A0AAN8WS37"/>
<feature type="compositionally biased region" description="Polar residues" evidence="2">
    <location>
        <begin position="1182"/>
        <end position="1199"/>
    </location>
</feature>
<feature type="compositionally biased region" description="Polar residues" evidence="2">
    <location>
        <begin position="337"/>
        <end position="353"/>
    </location>
</feature>
<feature type="region of interest" description="Disordered" evidence="2">
    <location>
        <begin position="59"/>
        <end position="81"/>
    </location>
</feature>
<dbReference type="InterPro" id="IPR026847">
    <property type="entry name" value="VPS13"/>
</dbReference>
<sequence>MEGNLLVRKRWDVQLDISAPQIIIPEHFRDRNATLVVLDFGKLIFSSARPLSQTKLKDELDAGSDDEDEFATPCSTPDELETMSPDVIKESVERKMSQSEMQTEISESSFYDRMYDKYDLRLCDMQVLVGKVRDNWRFAYLKGTGHMHVLDRFSINLKLERRVFVMPDAQQQWPSATIAGTLPKLVVHINEQKVQALRTMMSQFLLEHPQKSYGRTDSADSVSSNSTVTQPSVVLGVDEEDQISEDSTKGSSSPTDEGKLLVVQFTVDKLSLELQSRGRSIAELQVTGVRANLSKRPQDSTATLSVHSLLLVDALQTFGPDFELLVASHKHVSMDSVSGSLLDSEPCSPTSPASPDHNVPFKPTSPITISRAISSYAASRAQSPPHLTRGLPSPPPIISPHSGPLGGLPLSEIRDTRDSEALIILDVTYVSNQCPSQQGGGALLLASVQFNTIDIIANQETVVELVGFIHQLFPHQNNPTASRIPQHIASSVAAGLSTPTATITPDREDLGMLSHAPSLNYVVPEKSPVRAEVSFDFHKLTVLLLRGFYKDKDLVGRKVGTAVMSDAKIQATVESDILTVEGSLGGFQVRDVTPEGNKHQCIVSVGQDPIVERSQDLFQRLNSDLYRSYSNPESTARAFSFKIIRPLAFSGASLQGGAIYGDLQSPEDENLSLNLRLASVCYTHSPHFLMELKSCATEFKQYMTRVASSIKHAATEMAMGLVSKRIESFVSLTSNSWDASPRHRRRMSVSKSTDTLNLPAPPPVSATGSRFSPAHEESTDLPFSLNLDIVLETPVVVLPESQNSPDVLVAHLGQISITNGKAMEEPPVEAFSSFPPSKVAEYLIAVRDMSLFSLNVEERLKSKDSTFQWFHNQLLIIAPLSTTVMSAEELYSCQDHGRPILHSTTIELQLRHDRAAYLLADHESGLFFPTDIYVDLHPAASRDSLQIIGGIVTPLKISVSRCQYRQFVKTLSNLSVSPSGQPQDHQTLSSVTEEGPDADATDIAQQRRESMKGSVERESSSIAVKGSFSVPSMCVELIGDVGDTEKPIVNLLLEELHATYESCEAYKTSTQVTLRSLMMEDLLQSKNDSQHRFLMKSDIVPTDTSSESSHAQYIRGHHQSHLNFLSDRQFPDFISTSCPEFLPHNPPPCVAFSLPDKLKVEKPYFKALQKPVVPPKKLARGLTTQSTLTTSKGGVSSAKSPSTPPPSPTPGEENVMHKTDTTLVNITMTTIDKKCPEFHTKYDG</sequence>
<evidence type="ECO:0000259" key="3">
    <source>
        <dbReference type="Pfam" id="PF12624"/>
    </source>
</evidence>
<feature type="compositionally biased region" description="Polar residues" evidence="2">
    <location>
        <begin position="213"/>
        <end position="232"/>
    </location>
</feature>
<gene>
    <name evidence="4" type="primary">VPS13D_3</name>
    <name evidence="4" type="ORF">SK128_023633</name>
</gene>
<proteinExistence type="predicted"/>
<feature type="region of interest" description="Disordered" evidence="2">
    <location>
        <begin position="1176"/>
        <end position="1217"/>
    </location>
</feature>
<evidence type="ECO:0000313" key="4">
    <source>
        <dbReference type="EMBL" id="KAK7067843.1"/>
    </source>
</evidence>
<dbReference type="Pfam" id="PF12624">
    <property type="entry name" value="VPS13_N"/>
    <property type="match status" value="1"/>
</dbReference>
<feature type="region of interest" description="Disordered" evidence="2">
    <location>
        <begin position="975"/>
        <end position="999"/>
    </location>
</feature>
<evidence type="ECO:0000256" key="2">
    <source>
        <dbReference type="SAM" id="MobiDB-lite"/>
    </source>
</evidence>
<dbReference type="PANTHER" id="PTHR16166:SF141">
    <property type="entry name" value="INTERMEMBRANE LIPID TRANSFER PROTEIN VPS13D"/>
    <property type="match status" value="1"/>
</dbReference>
<feature type="region of interest" description="Disordered" evidence="2">
    <location>
        <begin position="337"/>
        <end position="364"/>
    </location>
</feature>
<dbReference type="InterPro" id="IPR026854">
    <property type="entry name" value="VPS13_N"/>
</dbReference>